<gene>
    <name evidence="3" type="ORF">acsn021_13980</name>
</gene>
<dbReference type="AlphaFoldDB" id="A0A6S6QXP2"/>
<keyword evidence="2" id="KW-0812">Transmembrane</keyword>
<reference evidence="3 4" key="1">
    <citation type="journal article" date="2016" name="Int. J. Syst. Evol. Microbiol.">
        <title>Descriptions of Anaerotaenia torta gen. nov., sp. nov. and Anaerocolumna cellulosilytica gen. nov., sp. nov. isolated from a methanogenic reactor of cattle waste.</title>
        <authorList>
            <person name="Uek A."/>
            <person name="Ohtaki Y."/>
            <person name="Kaku N."/>
            <person name="Ueki K."/>
        </authorList>
    </citation>
    <scope>NUCLEOTIDE SEQUENCE [LARGE SCALE GENOMIC DNA]</scope>
    <source>
        <strain evidence="3 4">SN021</strain>
    </source>
</reference>
<organism evidence="3 4">
    <name type="scientific">Anaerocolumna cellulosilytica</name>
    <dbReference type="NCBI Taxonomy" id="433286"/>
    <lineage>
        <taxon>Bacteria</taxon>
        <taxon>Bacillati</taxon>
        <taxon>Bacillota</taxon>
        <taxon>Clostridia</taxon>
        <taxon>Lachnospirales</taxon>
        <taxon>Lachnospiraceae</taxon>
        <taxon>Anaerocolumna</taxon>
    </lineage>
</organism>
<keyword evidence="2" id="KW-1133">Transmembrane helix</keyword>
<sequence length="329" mass="37516">MLFIVIVTTQIYKYYGDDSIGSFSNAYYYIILIDVLFFAVGGFCLTYKQLKKRSEQRKQILEARKAQSKPATKPVAKPATESVSQQTAPKPAPTRLQKPSVPGSASQPQSIQSIYLYENAHPLVIIRCVVGIIMMTGSLASIPFLVEIVPEDYILAYATAATVLFWSGLLILGAARSHAKLQKTSGFVVTLDDLLYYLSIDPIVYQDKRIPFTRLGRFIYNTKKMQQVSEAERAQEEFLNSKDAKEEIEECLNGNQVRGLFRIARMDAPHIMRRNTSNIHVKYWNEKLSRVEKITLFKNNKGIQQILSTINKLDQKIDYKEFEKSLHKQ</sequence>
<name>A0A6S6QXP2_9FIRM</name>
<dbReference type="RefSeq" id="WP_184092498.1">
    <property type="nucleotide sequence ID" value="NZ_AP023367.1"/>
</dbReference>
<dbReference type="EMBL" id="AP023367">
    <property type="protein sequence ID" value="BCJ93829.1"/>
    <property type="molecule type" value="Genomic_DNA"/>
</dbReference>
<evidence type="ECO:0000313" key="4">
    <source>
        <dbReference type="Proteomes" id="UP000515561"/>
    </source>
</evidence>
<dbReference type="Proteomes" id="UP000515561">
    <property type="component" value="Chromosome"/>
</dbReference>
<feature type="region of interest" description="Disordered" evidence="1">
    <location>
        <begin position="62"/>
        <end position="107"/>
    </location>
</feature>
<evidence type="ECO:0000256" key="2">
    <source>
        <dbReference type="SAM" id="Phobius"/>
    </source>
</evidence>
<keyword evidence="4" id="KW-1185">Reference proteome</keyword>
<evidence type="ECO:0000256" key="1">
    <source>
        <dbReference type="SAM" id="MobiDB-lite"/>
    </source>
</evidence>
<keyword evidence="2" id="KW-0472">Membrane</keyword>
<accession>A0A6S6QXP2</accession>
<feature type="transmembrane region" description="Helical" evidence="2">
    <location>
        <begin position="124"/>
        <end position="142"/>
    </location>
</feature>
<feature type="transmembrane region" description="Helical" evidence="2">
    <location>
        <begin position="26"/>
        <end position="47"/>
    </location>
</feature>
<feature type="transmembrane region" description="Helical" evidence="2">
    <location>
        <begin position="154"/>
        <end position="175"/>
    </location>
</feature>
<dbReference type="KEGG" id="acel:acsn021_13980"/>
<evidence type="ECO:0000313" key="3">
    <source>
        <dbReference type="EMBL" id="BCJ93829.1"/>
    </source>
</evidence>
<proteinExistence type="predicted"/>
<protein>
    <submittedName>
        <fullName evidence="3">Uncharacterized protein</fullName>
    </submittedName>
</protein>